<dbReference type="Gramene" id="PHT86852">
    <property type="protein sequence ID" value="PHT86852"/>
    <property type="gene ID" value="T459_08958"/>
</dbReference>
<proteinExistence type="predicted"/>
<accession>A0A2G2ZXY4</accession>
<reference evidence="1 2" key="2">
    <citation type="journal article" date="2017" name="Genome Biol.">
        <title>New reference genome sequences of hot pepper reveal the massive evolution of plant disease-resistance genes by retroduplication.</title>
        <authorList>
            <person name="Kim S."/>
            <person name="Park J."/>
            <person name="Yeom S.I."/>
            <person name="Kim Y.M."/>
            <person name="Seo E."/>
            <person name="Kim K.T."/>
            <person name="Kim M.S."/>
            <person name="Lee J.M."/>
            <person name="Cheong K."/>
            <person name="Shin H.S."/>
            <person name="Kim S.B."/>
            <person name="Han K."/>
            <person name="Lee J."/>
            <person name="Park M."/>
            <person name="Lee H.A."/>
            <person name="Lee H.Y."/>
            <person name="Lee Y."/>
            <person name="Oh S."/>
            <person name="Lee J.H."/>
            <person name="Choi E."/>
            <person name="Choi E."/>
            <person name="Lee S.E."/>
            <person name="Jeon J."/>
            <person name="Kim H."/>
            <person name="Choi G."/>
            <person name="Song H."/>
            <person name="Lee J."/>
            <person name="Lee S.C."/>
            <person name="Kwon J.K."/>
            <person name="Lee H.Y."/>
            <person name="Koo N."/>
            <person name="Hong Y."/>
            <person name="Kim R.W."/>
            <person name="Kang W.H."/>
            <person name="Huh J.H."/>
            <person name="Kang B.C."/>
            <person name="Yang T.J."/>
            <person name="Lee Y.H."/>
            <person name="Bennetzen J.L."/>
            <person name="Choi D."/>
        </authorList>
    </citation>
    <scope>NUCLEOTIDE SEQUENCE [LARGE SCALE GENOMIC DNA]</scope>
    <source>
        <strain evidence="2">cv. CM334</strain>
    </source>
</reference>
<name>A0A2G2ZXY4_CAPAN</name>
<organism evidence="1 2">
    <name type="scientific">Capsicum annuum</name>
    <name type="common">Capsicum pepper</name>
    <dbReference type="NCBI Taxonomy" id="4072"/>
    <lineage>
        <taxon>Eukaryota</taxon>
        <taxon>Viridiplantae</taxon>
        <taxon>Streptophyta</taxon>
        <taxon>Embryophyta</taxon>
        <taxon>Tracheophyta</taxon>
        <taxon>Spermatophyta</taxon>
        <taxon>Magnoliopsida</taxon>
        <taxon>eudicotyledons</taxon>
        <taxon>Gunneridae</taxon>
        <taxon>Pentapetalae</taxon>
        <taxon>asterids</taxon>
        <taxon>lamiids</taxon>
        <taxon>Solanales</taxon>
        <taxon>Solanaceae</taxon>
        <taxon>Solanoideae</taxon>
        <taxon>Capsiceae</taxon>
        <taxon>Capsicum</taxon>
    </lineage>
</organism>
<comment type="caution">
    <text evidence="1">The sequence shown here is derived from an EMBL/GenBank/DDBJ whole genome shotgun (WGS) entry which is preliminary data.</text>
</comment>
<keyword evidence="2" id="KW-1185">Reference proteome</keyword>
<evidence type="ECO:0000313" key="1">
    <source>
        <dbReference type="EMBL" id="PHT86852.1"/>
    </source>
</evidence>
<dbReference type="AlphaFoldDB" id="A0A2G2ZXY4"/>
<protein>
    <submittedName>
        <fullName evidence="1">Uncharacterized protein</fullName>
    </submittedName>
</protein>
<dbReference type="STRING" id="4072.A0A2G2ZXY4"/>
<reference evidence="1 2" key="1">
    <citation type="journal article" date="2014" name="Nat. Genet.">
        <title>Genome sequence of the hot pepper provides insights into the evolution of pungency in Capsicum species.</title>
        <authorList>
            <person name="Kim S."/>
            <person name="Park M."/>
            <person name="Yeom S.I."/>
            <person name="Kim Y.M."/>
            <person name="Lee J.M."/>
            <person name="Lee H.A."/>
            <person name="Seo E."/>
            <person name="Choi J."/>
            <person name="Cheong K."/>
            <person name="Kim K.T."/>
            <person name="Jung K."/>
            <person name="Lee G.W."/>
            <person name="Oh S.K."/>
            <person name="Bae C."/>
            <person name="Kim S.B."/>
            <person name="Lee H.Y."/>
            <person name="Kim S.Y."/>
            <person name="Kim M.S."/>
            <person name="Kang B.C."/>
            <person name="Jo Y.D."/>
            <person name="Yang H.B."/>
            <person name="Jeong H.J."/>
            <person name="Kang W.H."/>
            <person name="Kwon J.K."/>
            <person name="Shin C."/>
            <person name="Lim J.Y."/>
            <person name="Park J.H."/>
            <person name="Huh J.H."/>
            <person name="Kim J.S."/>
            <person name="Kim B.D."/>
            <person name="Cohen O."/>
            <person name="Paran I."/>
            <person name="Suh M.C."/>
            <person name="Lee S.B."/>
            <person name="Kim Y.K."/>
            <person name="Shin Y."/>
            <person name="Noh S.J."/>
            <person name="Park J."/>
            <person name="Seo Y.S."/>
            <person name="Kwon S.Y."/>
            <person name="Kim H.A."/>
            <person name="Park J.M."/>
            <person name="Kim H.J."/>
            <person name="Choi S.B."/>
            <person name="Bosland P.W."/>
            <person name="Reeves G."/>
            <person name="Jo S.H."/>
            <person name="Lee B.W."/>
            <person name="Cho H.T."/>
            <person name="Choi H.S."/>
            <person name="Lee M.S."/>
            <person name="Yu Y."/>
            <person name="Do Choi Y."/>
            <person name="Park B.S."/>
            <person name="van Deynze A."/>
            <person name="Ashrafi H."/>
            <person name="Hill T."/>
            <person name="Kim W.T."/>
            <person name="Pai H.S."/>
            <person name="Ahn H.K."/>
            <person name="Yeam I."/>
            <person name="Giovannoni J.J."/>
            <person name="Rose J.K."/>
            <person name="Sorensen I."/>
            <person name="Lee S.J."/>
            <person name="Kim R.W."/>
            <person name="Choi I.Y."/>
            <person name="Choi B.S."/>
            <person name="Lim J.S."/>
            <person name="Lee Y.H."/>
            <person name="Choi D."/>
        </authorList>
    </citation>
    <scope>NUCLEOTIDE SEQUENCE [LARGE SCALE GENOMIC DNA]</scope>
    <source>
        <strain evidence="2">cv. CM334</strain>
    </source>
</reference>
<dbReference type="PANTHER" id="PTHR45786:SF78">
    <property type="entry name" value="ATP-DEPENDENT DNA HELICASE"/>
    <property type="match status" value="1"/>
</dbReference>
<sequence length="143" mass="16712">MFAFTSLGVKYDKTLTKRDHGIYTFRVQGQMYHFINDLTPSAQQPKKLQLYFYDANTERQNRMPSSDILKELVVEKLINILKINSYCVFLKSLIHIPQLSKFYIALNCDSKLDQRVYNLPCVSEVAALWLDQETTNNNFTPHI</sequence>
<gene>
    <name evidence="1" type="ORF">T459_08958</name>
</gene>
<dbReference type="Proteomes" id="UP000222542">
    <property type="component" value="Unassembled WGS sequence"/>
</dbReference>
<evidence type="ECO:0000313" key="2">
    <source>
        <dbReference type="Proteomes" id="UP000222542"/>
    </source>
</evidence>
<dbReference type="EMBL" id="AYRZ02000003">
    <property type="protein sequence ID" value="PHT86852.1"/>
    <property type="molecule type" value="Genomic_DNA"/>
</dbReference>
<dbReference type="PANTHER" id="PTHR45786">
    <property type="entry name" value="DNA BINDING PROTEIN-LIKE"/>
    <property type="match status" value="1"/>
</dbReference>